<feature type="region of interest" description="Disordered" evidence="1">
    <location>
        <begin position="51"/>
        <end position="73"/>
    </location>
</feature>
<sequence>MAAHEDSLKSLAHLLGWSGRMADLEDELAEMCCDHDHWRRRAEEAETVLADAPGAGPSSRPLEEHLISPGGGSRSLGTIFGKMNINEPTVPTPSGSSLAGRLEEVEETMFPLLRWGEVPNRVSVLLDGTRYLHVQVP</sequence>
<keyword evidence="3" id="KW-1185">Reference proteome</keyword>
<name>A0A0C3DRK6_9AGAM</name>
<dbReference type="HOGENOM" id="CLU_1866326_0_0_1"/>
<reference evidence="2 3" key="1">
    <citation type="submission" date="2014-04" db="EMBL/GenBank/DDBJ databases">
        <authorList>
            <consortium name="DOE Joint Genome Institute"/>
            <person name="Kuo A."/>
            <person name="Kohler A."/>
            <person name="Nagy L.G."/>
            <person name="Floudas D."/>
            <person name="Copeland A."/>
            <person name="Barry K.W."/>
            <person name="Cichocki N."/>
            <person name="Veneault-Fourrey C."/>
            <person name="LaButti K."/>
            <person name="Lindquist E.A."/>
            <person name="Lipzen A."/>
            <person name="Lundell T."/>
            <person name="Morin E."/>
            <person name="Murat C."/>
            <person name="Sun H."/>
            <person name="Tunlid A."/>
            <person name="Henrissat B."/>
            <person name="Grigoriev I.V."/>
            <person name="Hibbett D.S."/>
            <person name="Martin F."/>
            <person name="Nordberg H.P."/>
            <person name="Cantor M.N."/>
            <person name="Hua S.X."/>
        </authorList>
    </citation>
    <scope>NUCLEOTIDE SEQUENCE [LARGE SCALE GENOMIC DNA]</scope>
    <source>
        <strain evidence="2 3">Foug A</strain>
    </source>
</reference>
<gene>
    <name evidence="2" type="ORF">SCLCIDRAFT_24430</name>
</gene>
<dbReference type="AlphaFoldDB" id="A0A0C3DRK6"/>
<dbReference type="InParanoid" id="A0A0C3DRK6"/>
<dbReference type="Proteomes" id="UP000053989">
    <property type="component" value="Unassembled WGS sequence"/>
</dbReference>
<dbReference type="EMBL" id="KN822036">
    <property type="protein sequence ID" value="KIM63295.1"/>
    <property type="molecule type" value="Genomic_DNA"/>
</dbReference>
<organism evidence="2 3">
    <name type="scientific">Scleroderma citrinum Foug A</name>
    <dbReference type="NCBI Taxonomy" id="1036808"/>
    <lineage>
        <taxon>Eukaryota</taxon>
        <taxon>Fungi</taxon>
        <taxon>Dikarya</taxon>
        <taxon>Basidiomycota</taxon>
        <taxon>Agaricomycotina</taxon>
        <taxon>Agaricomycetes</taxon>
        <taxon>Agaricomycetidae</taxon>
        <taxon>Boletales</taxon>
        <taxon>Sclerodermatineae</taxon>
        <taxon>Sclerodermataceae</taxon>
        <taxon>Scleroderma</taxon>
    </lineage>
</organism>
<proteinExistence type="predicted"/>
<evidence type="ECO:0000313" key="3">
    <source>
        <dbReference type="Proteomes" id="UP000053989"/>
    </source>
</evidence>
<accession>A0A0C3DRK6</accession>
<reference evidence="3" key="2">
    <citation type="submission" date="2015-01" db="EMBL/GenBank/DDBJ databases">
        <title>Evolutionary Origins and Diversification of the Mycorrhizal Mutualists.</title>
        <authorList>
            <consortium name="DOE Joint Genome Institute"/>
            <consortium name="Mycorrhizal Genomics Consortium"/>
            <person name="Kohler A."/>
            <person name="Kuo A."/>
            <person name="Nagy L.G."/>
            <person name="Floudas D."/>
            <person name="Copeland A."/>
            <person name="Barry K.W."/>
            <person name="Cichocki N."/>
            <person name="Veneault-Fourrey C."/>
            <person name="LaButti K."/>
            <person name="Lindquist E.A."/>
            <person name="Lipzen A."/>
            <person name="Lundell T."/>
            <person name="Morin E."/>
            <person name="Murat C."/>
            <person name="Riley R."/>
            <person name="Ohm R."/>
            <person name="Sun H."/>
            <person name="Tunlid A."/>
            <person name="Henrissat B."/>
            <person name="Grigoriev I.V."/>
            <person name="Hibbett D.S."/>
            <person name="Martin F."/>
        </authorList>
    </citation>
    <scope>NUCLEOTIDE SEQUENCE [LARGE SCALE GENOMIC DNA]</scope>
    <source>
        <strain evidence="3">Foug A</strain>
    </source>
</reference>
<protein>
    <submittedName>
        <fullName evidence="2">Uncharacterized protein</fullName>
    </submittedName>
</protein>
<evidence type="ECO:0000256" key="1">
    <source>
        <dbReference type="SAM" id="MobiDB-lite"/>
    </source>
</evidence>
<evidence type="ECO:0000313" key="2">
    <source>
        <dbReference type="EMBL" id="KIM63295.1"/>
    </source>
</evidence>